<evidence type="ECO:0000313" key="2">
    <source>
        <dbReference type="Proteomes" id="UP000178109"/>
    </source>
</evidence>
<organism evidence="1 2">
    <name type="scientific">Candidatus Komeilibacteria bacterium RIFCSPLOWO2_02_FULL_48_11</name>
    <dbReference type="NCBI Taxonomy" id="1798553"/>
    <lineage>
        <taxon>Bacteria</taxon>
        <taxon>Candidatus Komeiliibacteriota</taxon>
    </lineage>
</organism>
<accession>A0A1G2BR26</accession>
<dbReference type="Proteomes" id="UP000178109">
    <property type="component" value="Unassembled WGS sequence"/>
</dbReference>
<protein>
    <submittedName>
        <fullName evidence="1">Uncharacterized protein</fullName>
    </submittedName>
</protein>
<sequence length="82" mass="9159">MATKTMRSTKQATINIPLNGLTYLRGNEKNGRAVCEIDIDLLKRINRPNMIDLMVAEAREEYKAGKTKGFTDAESLLADLES</sequence>
<dbReference type="AlphaFoldDB" id="A0A1G2BR26"/>
<evidence type="ECO:0000313" key="1">
    <source>
        <dbReference type="EMBL" id="OGY91518.1"/>
    </source>
</evidence>
<name>A0A1G2BR26_9BACT</name>
<comment type="caution">
    <text evidence="1">The sequence shown here is derived from an EMBL/GenBank/DDBJ whole genome shotgun (WGS) entry which is preliminary data.</text>
</comment>
<reference evidence="1 2" key="1">
    <citation type="journal article" date="2016" name="Nat. Commun.">
        <title>Thousands of microbial genomes shed light on interconnected biogeochemical processes in an aquifer system.</title>
        <authorList>
            <person name="Anantharaman K."/>
            <person name="Brown C.T."/>
            <person name="Hug L.A."/>
            <person name="Sharon I."/>
            <person name="Castelle C.J."/>
            <person name="Probst A.J."/>
            <person name="Thomas B.C."/>
            <person name="Singh A."/>
            <person name="Wilkins M.J."/>
            <person name="Karaoz U."/>
            <person name="Brodie E.L."/>
            <person name="Williams K.H."/>
            <person name="Hubbard S.S."/>
            <person name="Banfield J.F."/>
        </authorList>
    </citation>
    <scope>NUCLEOTIDE SEQUENCE [LARGE SCALE GENOMIC DNA]</scope>
</reference>
<proteinExistence type="predicted"/>
<dbReference type="EMBL" id="MHKO01000044">
    <property type="protein sequence ID" value="OGY91518.1"/>
    <property type="molecule type" value="Genomic_DNA"/>
</dbReference>
<gene>
    <name evidence="1" type="ORF">A3H70_05320</name>
</gene>